<dbReference type="EMBL" id="CAJOBH010243369">
    <property type="protein sequence ID" value="CAF5116946.1"/>
    <property type="molecule type" value="Genomic_DNA"/>
</dbReference>
<evidence type="ECO:0000256" key="1">
    <source>
        <dbReference type="ARBA" id="ARBA00023157"/>
    </source>
</evidence>
<feature type="non-terminal residue" evidence="5">
    <location>
        <position position="1"/>
    </location>
</feature>
<dbReference type="PANTHER" id="PTHR11339:SF386">
    <property type="entry name" value="HEMOLECTIN, ISOFORM A"/>
    <property type="match status" value="1"/>
</dbReference>
<evidence type="ECO:0000256" key="2">
    <source>
        <dbReference type="ARBA" id="ARBA00023180"/>
    </source>
</evidence>
<evidence type="ECO:0000259" key="3">
    <source>
        <dbReference type="PROSITE" id="PS51233"/>
    </source>
</evidence>
<sequence>MGNGHIDTYDGKTFTLISSCQYILLEGIDSKSSNKLRVMYTNTQDISTNELVVVYYGNIVNIKGSQIVVNGQPGTQLPHTSNDLLIRQATSVLLSVEGPDFTIYFDGFRVYITLEPSFINQTCGLCGTFNYITRDDYQTPNGLIETNIIGFADAYKTSQTCNTPSQTSPCSLFPV</sequence>
<evidence type="ECO:0000313" key="5">
    <source>
        <dbReference type="EMBL" id="CAF5198749.1"/>
    </source>
</evidence>
<dbReference type="PROSITE" id="PS51233">
    <property type="entry name" value="VWFD"/>
    <property type="match status" value="1"/>
</dbReference>
<proteinExistence type="predicted"/>
<keyword evidence="1" id="KW-1015">Disulfide bond</keyword>
<dbReference type="Pfam" id="PF00094">
    <property type="entry name" value="VWD"/>
    <property type="match status" value="1"/>
</dbReference>
<organism evidence="5 6">
    <name type="scientific">Rotaria magnacalcarata</name>
    <dbReference type="NCBI Taxonomy" id="392030"/>
    <lineage>
        <taxon>Eukaryota</taxon>
        <taxon>Metazoa</taxon>
        <taxon>Spiralia</taxon>
        <taxon>Gnathifera</taxon>
        <taxon>Rotifera</taxon>
        <taxon>Eurotatoria</taxon>
        <taxon>Bdelloidea</taxon>
        <taxon>Philodinida</taxon>
        <taxon>Philodinidae</taxon>
        <taxon>Rotaria</taxon>
    </lineage>
</organism>
<gene>
    <name evidence="4" type="ORF">BYL167_LOCUS66488</name>
    <name evidence="5" type="ORF">GIL414_LOCUS75859</name>
</gene>
<accession>A0A8S3ILB9</accession>
<dbReference type="InterPro" id="IPR001846">
    <property type="entry name" value="VWF_type-D"/>
</dbReference>
<dbReference type="SMART" id="SM00216">
    <property type="entry name" value="VWD"/>
    <property type="match status" value="1"/>
</dbReference>
<feature type="domain" description="VWFD" evidence="3">
    <location>
        <begin position="1"/>
        <end position="162"/>
    </location>
</feature>
<dbReference type="InterPro" id="IPR050780">
    <property type="entry name" value="Mucin_vWF_Thrombospondin_sf"/>
</dbReference>
<keyword evidence="2" id="KW-0325">Glycoprotein</keyword>
<dbReference type="EMBL" id="CAJOBJ010344006">
    <property type="protein sequence ID" value="CAF5198749.1"/>
    <property type="molecule type" value="Genomic_DNA"/>
</dbReference>
<evidence type="ECO:0000313" key="6">
    <source>
        <dbReference type="Proteomes" id="UP000681720"/>
    </source>
</evidence>
<dbReference type="Proteomes" id="UP000681720">
    <property type="component" value="Unassembled WGS sequence"/>
</dbReference>
<dbReference type="GO" id="GO:0031012">
    <property type="term" value="C:extracellular matrix"/>
    <property type="evidence" value="ECO:0007669"/>
    <property type="project" value="TreeGrafter"/>
</dbReference>
<dbReference type="Proteomes" id="UP000681967">
    <property type="component" value="Unassembled WGS sequence"/>
</dbReference>
<name>A0A8S3ILB9_9BILA</name>
<protein>
    <recommendedName>
        <fullName evidence="3">VWFD domain-containing protein</fullName>
    </recommendedName>
</protein>
<dbReference type="AlphaFoldDB" id="A0A8S3ILB9"/>
<comment type="caution">
    <text evidence="5">The sequence shown here is derived from an EMBL/GenBank/DDBJ whole genome shotgun (WGS) entry which is preliminary data.</text>
</comment>
<reference evidence="5" key="1">
    <citation type="submission" date="2021-02" db="EMBL/GenBank/DDBJ databases">
        <authorList>
            <person name="Nowell W R."/>
        </authorList>
    </citation>
    <scope>NUCLEOTIDE SEQUENCE</scope>
</reference>
<dbReference type="PANTHER" id="PTHR11339">
    <property type="entry name" value="EXTRACELLULAR MATRIX GLYCOPROTEIN RELATED"/>
    <property type="match status" value="1"/>
</dbReference>
<evidence type="ECO:0000313" key="4">
    <source>
        <dbReference type="EMBL" id="CAF5116946.1"/>
    </source>
</evidence>
<dbReference type="GO" id="GO:0005615">
    <property type="term" value="C:extracellular space"/>
    <property type="evidence" value="ECO:0007669"/>
    <property type="project" value="TreeGrafter"/>
</dbReference>